<evidence type="ECO:0000313" key="3">
    <source>
        <dbReference type="Proteomes" id="UP000077143"/>
    </source>
</evidence>
<reference evidence="2 3" key="1">
    <citation type="submission" date="2016-05" db="EMBL/GenBank/DDBJ databases">
        <title>Complete genome sequence of a phthalic acid esters degrading Mycobacterium sp. YC-RL4.</title>
        <authorList>
            <person name="Ren L."/>
            <person name="Fan S."/>
            <person name="Ruth N."/>
            <person name="Jia Y."/>
            <person name="Wang J."/>
            <person name="Qiao C."/>
        </authorList>
    </citation>
    <scope>NUCLEOTIDE SEQUENCE [LARGE SCALE GENOMIC DNA]</scope>
    <source>
        <strain evidence="2 3">YC-RL4</strain>
    </source>
</reference>
<name>A0A172UTD7_9MYCO</name>
<dbReference type="AlphaFoldDB" id="A0A172UTD7"/>
<proteinExistence type="predicted"/>
<organism evidence="2 3">
    <name type="scientific">Mycobacterium adipatum</name>
    <dbReference type="NCBI Taxonomy" id="1682113"/>
    <lineage>
        <taxon>Bacteria</taxon>
        <taxon>Bacillati</taxon>
        <taxon>Actinomycetota</taxon>
        <taxon>Actinomycetes</taxon>
        <taxon>Mycobacteriales</taxon>
        <taxon>Mycobacteriaceae</taxon>
        <taxon>Mycobacterium</taxon>
    </lineage>
</organism>
<dbReference type="EMBL" id="CP015596">
    <property type="protein sequence ID" value="ANE82472.1"/>
    <property type="molecule type" value="Genomic_DNA"/>
</dbReference>
<accession>A0A172UTD7</accession>
<gene>
    <name evidence="2" type="ORF">A7U43_27285</name>
</gene>
<protein>
    <recommendedName>
        <fullName evidence="4">DUF3558 domain-containing protein</fullName>
    </recommendedName>
</protein>
<dbReference type="KEGG" id="madi:A7U43_27285"/>
<dbReference type="Proteomes" id="UP000077143">
    <property type="component" value="Chromosome"/>
</dbReference>
<evidence type="ECO:0000256" key="1">
    <source>
        <dbReference type="SAM" id="MobiDB-lite"/>
    </source>
</evidence>
<sequence length="133" mass="13535">MAADSAAIDACALLSAQDISALLGTAVAGRSTSTDPTMPGCIWENPDTYESIAVEVGNPGSAAHNTLAPPEPGFPDVGTPGPDGMRFLVRGQVEFPAGGRSNMVQVAVMAMSDEEADAAAVDLARKIGPLIPR</sequence>
<evidence type="ECO:0008006" key="4">
    <source>
        <dbReference type="Google" id="ProtNLM"/>
    </source>
</evidence>
<keyword evidence="3" id="KW-1185">Reference proteome</keyword>
<evidence type="ECO:0000313" key="2">
    <source>
        <dbReference type="EMBL" id="ANE82472.1"/>
    </source>
</evidence>
<feature type="region of interest" description="Disordered" evidence="1">
    <location>
        <begin position="60"/>
        <end position="83"/>
    </location>
</feature>